<keyword evidence="2" id="KW-1185">Reference proteome</keyword>
<dbReference type="PANTHER" id="PTHR48475:SF1">
    <property type="entry name" value="RNASE H TYPE-1 DOMAIN-CONTAINING PROTEIN"/>
    <property type="match status" value="1"/>
</dbReference>
<organism evidence="1 2">
    <name type="scientific">Prunus dulcis</name>
    <name type="common">Almond</name>
    <name type="synonym">Amygdalus dulcis</name>
    <dbReference type="NCBI Taxonomy" id="3755"/>
    <lineage>
        <taxon>Eukaryota</taxon>
        <taxon>Viridiplantae</taxon>
        <taxon>Streptophyta</taxon>
        <taxon>Embryophyta</taxon>
        <taxon>Tracheophyta</taxon>
        <taxon>Spermatophyta</taxon>
        <taxon>Magnoliopsida</taxon>
        <taxon>eudicotyledons</taxon>
        <taxon>Gunneridae</taxon>
        <taxon>Pentapetalae</taxon>
        <taxon>rosids</taxon>
        <taxon>fabids</taxon>
        <taxon>Rosales</taxon>
        <taxon>Rosaceae</taxon>
        <taxon>Amygdaloideae</taxon>
        <taxon>Amygdaleae</taxon>
        <taxon>Prunus</taxon>
    </lineage>
</organism>
<dbReference type="EMBL" id="JAJFAZ020000001">
    <property type="protein sequence ID" value="KAI5350540.1"/>
    <property type="molecule type" value="Genomic_DNA"/>
</dbReference>
<evidence type="ECO:0000313" key="2">
    <source>
        <dbReference type="Proteomes" id="UP001054821"/>
    </source>
</evidence>
<sequence>MVYGYEGGWSVHLPDALWAYRTSPRSATGFSPYSLVYGSDAISPVEITIPTTRVSAVNDLEWERKSCSDWHLQDLEALDEKRAEAERRTTLYHKNVAQAYNRTVKPRSFKQGDLVLKVVEHVRRQVSGPSKFAPQWEVAQALLLLS</sequence>
<evidence type="ECO:0000313" key="1">
    <source>
        <dbReference type="EMBL" id="KAI5350540.1"/>
    </source>
</evidence>
<accession>A0AAD5F245</accession>
<proteinExistence type="predicted"/>
<comment type="caution">
    <text evidence="1">The sequence shown here is derived from an EMBL/GenBank/DDBJ whole genome shotgun (WGS) entry which is preliminary data.</text>
</comment>
<name>A0AAD5F245_PRUDU</name>
<gene>
    <name evidence="1" type="ORF">L3X38_003431</name>
</gene>
<reference evidence="1 2" key="1">
    <citation type="journal article" date="2022" name="G3 (Bethesda)">
        <title>Whole-genome sequence and methylome profiling of the almond [Prunus dulcis (Mill.) D.A. Webb] cultivar 'Nonpareil'.</title>
        <authorList>
            <person name="D'Amico-Willman K.M."/>
            <person name="Ouma W.Z."/>
            <person name="Meulia T."/>
            <person name="Sideli G.M."/>
            <person name="Gradziel T.M."/>
            <person name="Fresnedo-Ramirez J."/>
        </authorList>
    </citation>
    <scope>NUCLEOTIDE SEQUENCE [LARGE SCALE GENOMIC DNA]</scope>
    <source>
        <strain evidence="1">Clone GOH B32 T37-40</strain>
    </source>
</reference>
<protein>
    <submittedName>
        <fullName evidence="1">Uncharacterized protein</fullName>
    </submittedName>
</protein>
<dbReference type="AlphaFoldDB" id="A0AAD5F245"/>
<dbReference type="GO" id="GO:0003676">
    <property type="term" value="F:nucleic acid binding"/>
    <property type="evidence" value="ECO:0007669"/>
    <property type="project" value="InterPro"/>
</dbReference>
<dbReference type="Gene3D" id="3.30.420.10">
    <property type="entry name" value="Ribonuclease H-like superfamily/Ribonuclease H"/>
    <property type="match status" value="1"/>
</dbReference>
<dbReference type="PANTHER" id="PTHR48475">
    <property type="entry name" value="RIBONUCLEASE H"/>
    <property type="match status" value="1"/>
</dbReference>
<dbReference type="InterPro" id="IPR036397">
    <property type="entry name" value="RNaseH_sf"/>
</dbReference>
<dbReference type="Proteomes" id="UP001054821">
    <property type="component" value="Chromosome 1"/>
</dbReference>